<name>A0ABP6RFP3_9MICC</name>
<accession>A0ABP6RFP3</accession>
<dbReference type="Proteomes" id="UP001501736">
    <property type="component" value="Unassembled WGS sequence"/>
</dbReference>
<evidence type="ECO:0000313" key="3">
    <source>
        <dbReference type="Proteomes" id="UP001501736"/>
    </source>
</evidence>
<organism evidence="2 3">
    <name type="scientific">Nesterenkonia halobia</name>
    <dbReference type="NCBI Taxonomy" id="37922"/>
    <lineage>
        <taxon>Bacteria</taxon>
        <taxon>Bacillati</taxon>
        <taxon>Actinomycetota</taxon>
        <taxon>Actinomycetes</taxon>
        <taxon>Micrococcales</taxon>
        <taxon>Micrococcaceae</taxon>
        <taxon>Nesterenkonia</taxon>
    </lineage>
</organism>
<proteinExistence type="predicted"/>
<reference evidence="3" key="1">
    <citation type="journal article" date="2019" name="Int. J. Syst. Evol. Microbiol.">
        <title>The Global Catalogue of Microorganisms (GCM) 10K type strain sequencing project: providing services to taxonomists for standard genome sequencing and annotation.</title>
        <authorList>
            <consortium name="The Broad Institute Genomics Platform"/>
            <consortium name="The Broad Institute Genome Sequencing Center for Infectious Disease"/>
            <person name="Wu L."/>
            <person name="Ma J."/>
        </authorList>
    </citation>
    <scope>NUCLEOTIDE SEQUENCE [LARGE SCALE GENOMIC DNA]</scope>
    <source>
        <strain evidence="3">JCM 11483</strain>
    </source>
</reference>
<gene>
    <name evidence="2" type="ORF">GCM10020260_11280</name>
</gene>
<dbReference type="RefSeq" id="WP_344719105.1">
    <property type="nucleotide sequence ID" value="NZ_BAAAYG010000004.1"/>
</dbReference>
<comment type="caution">
    <text evidence="2">The sequence shown here is derived from an EMBL/GenBank/DDBJ whole genome shotgun (WGS) entry which is preliminary data.</text>
</comment>
<protein>
    <submittedName>
        <fullName evidence="2">Uncharacterized protein</fullName>
    </submittedName>
</protein>
<sequence length="298" mass="32745">MTSTTADDLWRDWCAVTGTAEDQLDEATLQRFAATSGASQKVLATLRGRRSAGPRPADEPPSAEAPAWPVEQRDEPRSLQRLITHGSTIIATGSTGWIARLRMRRLLFAAVLLAPPDHGGLGLSRSQVRAMTPRRLAGLREQVGVSDDEHACPACAVWSWLEIVGTNNGWSPNTVRTLGRRRDEIVDGSTRQLHRHQREDPSPEWADWPDHPALLPAIDQWGYIDLYASLHPSSLSVLVRTVAELLASPVPAMPEEEDDEPDPVAPAARHVSAEEEVAILARADELNARIEKILAETR</sequence>
<dbReference type="EMBL" id="BAAAYG010000004">
    <property type="protein sequence ID" value="GAA3283095.1"/>
    <property type="molecule type" value="Genomic_DNA"/>
</dbReference>
<keyword evidence="3" id="KW-1185">Reference proteome</keyword>
<feature type="region of interest" description="Disordered" evidence="1">
    <location>
        <begin position="44"/>
        <end position="75"/>
    </location>
</feature>
<evidence type="ECO:0000313" key="2">
    <source>
        <dbReference type="EMBL" id="GAA3283095.1"/>
    </source>
</evidence>
<feature type="compositionally biased region" description="Low complexity" evidence="1">
    <location>
        <begin position="60"/>
        <end position="70"/>
    </location>
</feature>
<evidence type="ECO:0000256" key="1">
    <source>
        <dbReference type="SAM" id="MobiDB-lite"/>
    </source>
</evidence>